<evidence type="ECO:0000313" key="2">
    <source>
        <dbReference type="EMBL" id="CAT05200.1"/>
    </source>
</evidence>
<reference evidence="3" key="1">
    <citation type="journal article" date="2009" name="BMC Bioinformatics">
        <title>The Mycoplasma conjunctivae genome sequencing, annotation and analysis.</title>
        <authorList>
            <person name="Calderon-Copete S.P."/>
            <person name="Wigger G."/>
            <person name="Wunderlin C."/>
            <person name="Schmidheini T."/>
            <person name="Frey J."/>
            <person name="Quail M.A."/>
            <person name="Falquet L."/>
        </authorList>
    </citation>
    <scope>NUCLEOTIDE SEQUENCE [LARGE SCALE GENOMIC DNA]</scope>
    <source>
        <strain evidence="3">ATCC 25834 / NCTC 10147 / HRC/581</strain>
    </source>
</reference>
<gene>
    <name evidence="2" type="ordered locus">MCJ_004950</name>
</gene>
<dbReference type="EMBL" id="FM864216">
    <property type="protein sequence ID" value="CAT05200.1"/>
    <property type="molecule type" value="Genomic_DNA"/>
</dbReference>
<feature type="coiled-coil region" evidence="1">
    <location>
        <begin position="75"/>
        <end position="109"/>
    </location>
</feature>
<name>C5J6T7_MESCH</name>
<protein>
    <submittedName>
        <fullName evidence="2">Uncharacterized protein</fullName>
    </submittedName>
</protein>
<sequence length="214" mass="25417">MSLKKQEKIDLFKQFKNKKEIQKILKNIEEENANKPFKADDFIIFLFSMDDLIQKIKAQELIFKQWTQKIKPNKIKQLKKDIDFYNAHIKRLEQSIDKNKQLMENIYSKNKKGDAIKTPELNAFNTMIDRDYKSLVKTREDYNRAKKELLEISATNLVYSIDDKGILKKQDIDLNQHYNQIINMLAQLGLTPLSRQKLKESIIEEQEEDLSAYE</sequence>
<dbReference type="HOGENOM" id="CLU_1287682_0_0_14"/>
<keyword evidence="3" id="KW-1185">Reference proteome</keyword>
<accession>C5J6T7</accession>
<organism evidence="2 3">
    <name type="scientific">Mesomycoplasma conjunctivae (strain ATCC 25834 / NCTC 10147 / HRC/581)</name>
    <name type="common">Mycoplasma conjunctivae</name>
    <dbReference type="NCBI Taxonomy" id="572263"/>
    <lineage>
        <taxon>Bacteria</taxon>
        <taxon>Bacillati</taxon>
        <taxon>Mycoplasmatota</taxon>
        <taxon>Mycoplasmoidales</taxon>
        <taxon>Metamycoplasmataceae</taxon>
        <taxon>Mesomycoplasma</taxon>
    </lineage>
</organism>
<dbReference type="Proteomes" id="UP000001491">
    <property type="component" value="Chromosome"/>
</dbReference>
<dbReference type="KEGG" id="mco:MCJ_004950"/>
<keyword evidence="1" id="KW-0175">Coiled coil</keyword>
<proteinExistence type="predicted"/>
<evidence type="ECO:0000313" key="3">
    <source>
        <dbReference type="Proteomes" id="UP000001491"/>
    </source>
</evidence>
<dbReference type="AlphaFoldDB" id="C5J6T7"/>
<evidence type="ECO:0000256" key="1">
    <source>
        <dbReference type="SAM" id="Coils"/>
    </source>
</evidence>